<dbReference type="Proteomes" id="UP001218188">
    <property type="component" value="Unassembled WGS sequence"/>
</dbReference>
<dbReference type="Gene3D" id="1.25.10.10">
    <property type="entry name" value="Leucine-rich Repeat Variant"/>
    <property type="match status" value="3"/>
</dbReference>
<dbReference type="PANTHER" id="PTHR23314:SF0">
    <property type="entry name" value="SPERM-ASSOCIATED ANTIGEN 6"/>
    <property type="match status" value="1"/>
</dbReference>
<organism evidence="1 2">
    <name type="scientific">Mycena alexandri</name>
    <dbReference type="NCBI Taxonomy" id="1745969"/>
    <lineage>
        <taxon>Eukaryota</taxon>
        <taxon>Fungi</taxon>
        <taxon>Dikarya</taxon>
        <taxon>Basidiomycota</taxon>
        <taxon>Agaricomycotina</taxon>
        <taxon>Agaricomycetes</taxon>
        <taxon>Agaricomycetidae</taxon>
        <taxon>Agaricales</taxon>
        <taxon>Marasmiineae</taxon>
        <taxon>Mycenaceae</taxon>
        <taxon>Mycena</taxon>
    </lineage>
</organism>
<dbReference type="GO" id="GO:0003341">
    <property type="term" value="P:cilium movement"/>
    <property type="evidence" value="ECO:0007669"/>
    <property type="project" value="TreeGrafter"/>
</dbReference>
<evidence type="ECO:0000313" key="1">
    <source>
        <dbReference type="EMBL" id="KAJ7015953.1"/>
    </source>
</evidence>
<protein>
    <submittedName>
        <fullName evidence="1">Armadillo-type protein</fullName>
    </submittedName>
</protein>
<dbReference type="GO" id="GO:0015630">
    <property type="term" value="C:microtubule cytoskeleton"/>
    <property type="evidence" value="ECO:0007669"/>
    <property type="project" value="TreeGrafter"/>
</dbReference>
<dbReference type="GO" id="GO:0008017">
    <property type="term" value="F:microtubule binding"/>
    <property type="evidence" value="ECO:0007669"/>
    <property type="project" value="TreeGrafter"/>
</dbReference>
<name>A0AAD6WJZ2_9AGAR</name>
<comment type="caution">
    <text evidence="1">The sequence shown here is derived from an EMBL/GenBank/DDBJ whole genome shotgun (WGS) entry which is preliminary data.</text>
</comment>
<dbReference type="InterPro" id="IPR016024">
    <property type="entry name" value="ARM-type_fold"/>
</dbReference>
<dbReference type="AlphaFoldDB" id="A0AAD6WJZ2"/>
<evidence type="ECO:0000313" key="2">
    <source>
        <dbReference type="Proteomes" id="UP001218188"/>
    </source>
</evidence>
<dbReference type="InterPro" id="IPR011989">
    <property type="entry name" value="ARM-like"/>
</dbReference>
<dbReference type="SUPFAM" id="SSF48371">
    <property type="entry name" value="ARM repeat"/>
    <property type="match status" value="2"/>
</dbReference>
<gene>
    <name evidence="1" type="ORF">C8F04DRAFT_1408352</name>
</gene>
<keyword evidence="2" id="KW-1185">Reference proteome</keyword>
<proteinExistence type="predicted"/>
<reference evidence="1" key="1">
    <citation type="submission" date="2023-03" db="EMBL/GenBank/DDBJ databases">
        <title>Massive genome expansion in bonnet fungi (Mycena s.s.) driven by repeated elements and novel gene families across ecological guilds.</title>
        <authorList>
            <consortium name="Lawrence Berkeley National Laboratory"/>
            <person name="Harder C.B."/>
            <person name="Miyauchi S."/>
            <person name="Viragh M."/>
            <person name="Kuo A."/>
            <person name="Thoen E."/>
            <person name="Andreopoulos B."/>
            <person name="Lu D."/>
            <person name="Skrede I."/>
            <person name="Drula E."/>
            <person name="Henrissat B."/>
            <person name="Morin E."/>
            <person name="Kohler A."/>
            <person name="Barry K."/>
            <person name="LaButti K."/>
            <person name="Morin E."/>
            <person name="Salamov A."/>
            <person name="Lipzen A."/>
            <person name="Mereny Z."/>
            <person name="Hegedus B."/>
            <person name="Baldrian P."/>
            <person name="Stursova M."/>
            <person name="Weitz H."/>
            <person name="Taylor A."/>
            <person name="Grigoriev I.V."/>
            <person name="Nagy L.G."/>
            <person name="Martin F."/>
            <person name="Kauserud H."/>
        </authorList>
    </citation>
    <scope>NUCLEOTIDE SEQUENCE</scope>
    <source>
        <strain evidence="1">CBHHK200</strain>
    </source>
</reference>
<dbReference type="PANTHER" id="PTHR23314">
    <property type="entry name" value="SPERM-ASSOCIATED ANTIGEN 6 ARMADILLO REPEAT-CONTAINING"/>
    <property type="match status" value="1"/>
</dbReference>
<dbReference type="InterPro" id="IPR000225">
    <property type="entry name" value="Armadillo"/>
</dbReference>
<dbReference type="SMART" id="SM00185">
    <property type="entry name" value="ARM"/>
    <property type="match status" value="7"/>
</dbReference>
<dbReference type="EMBL" id="JARJCM010000690">
    <property type="protein sequence ID" value="KAJ7015953.1"/>
    <property type="molecule type" value="Genomic_DNA"/>
</dbReference>
<sequence>MPRILSKLFNAAAKPVKAMLCLDETRAFITASAGIQLSEKTMDVFRGYLTHEHTSATTRVLVLAELSERAKIEQNAFVLVEFLRVEGALFDELLQSPAAKVKKYACVFIGSLASHKSTRDTTFKLFGELCPQIAKQLRDQDLYVRDAALFALIKISISPDGVEAIMKAQALEPVANSLSSRRAEEREKACLLLKILGAQKSNISIICSLNLPMRLVFLTSDSNTAVCRNATLALWEICGSPEGVRAVVEANALPPITKLLHSPDPLTRACACQVVGRLAMDKDTVAAVLESQRLLNLINDNNTDVCHTSLFALSQIAQSLDGARAIADAHAPERIIVHLHSSDPEVCKLTCQIMGYLAKHLTTLPAVLAANPCTQLLVIISETNFELRQNALAALGQISRWPDGAIAMVEAQVTVKAAELLYDPHPKIRAAASHLLGNLAIHGTTVAAVVSIEPYTRLVSLMSDPNSELRRFALYALSKMSLHAESVQAVVEANTLHNFSTHLSSPVMDIRRSALSMLTDVDIQVSRCAAGALASMSTWPDGAAAVNAAKALNGAAPLLNASTDPQMEQWIAQMLANLIRHGQATIAHEATSLGELTTTFDLDSSGQLVSETLRMRTSSDSAQGPQVPEVLQDLGQLLGSTPDQELASNMLSSLTDFMLTSLGDQDASRYLMPLRVMSIGSTYESLRKQGSRLIVALPGQDAGNFNVRPTHIIEALANILASEEAEADVRLGFCACWVLIQLVRYKSGSIPSQ</sequence>
<accession>A0AAD6WJZ2</accession>